<comment type="function">
    <text evidence="1">Catalyzes the reversible oxidation of 3-phospho-D-glycerate to 3-phosphonooxypyruvate, the first step of the phosphorylated L-serine biosynthesis pathway. Also catalyzes the reversible oxidation of 2-hydroxyglutarate to 2-oxoglutarate.</text>
</comment>
<dbReference type="Proteomes" id="UP001523550">
    <property type="component" value="Unassembled WGS sequence"/>
</dbReference>
<comment type="catalytic activity">
    <reaction evidence="10">
        <text>(R)-2-hydroxyglutarate + NAD(+) = 2-oxoglutarate + NADH + H(+)</text>
        <dbReference type="Rhea" id="RHEA:49612"/>
        <dbReference type="ChEBI" id="CHEBI:15378"/>
        <dbReference type="ChEBI" id="CHEBI:15801"/>
        <dbReference type="ChEBI" id="CHEBI:16810"/>
        <dbReference type="ChEBI" id="CHEBI:57540"/>
        <dbReference type="ChEBI" id="CHEBI:57945"/>
        <dbReference type="EC" id="1.1.1.399"/>
    </reaction>
</comment>
<dbReference type="Gene3D" id="3.30.70.260">
    <property type="match status" value="1"/>
</dbReference>
<comment type="similarity">
    <text evidence="3 12">Belongs to the D-isomer specific 2-hydroxyacid dehydrogenase family.</text>
</comment>
<keyword evidence="7 12" id="KW-0560">Oxidoreductase</keyword>
<dbReference type="EC" id="1.1.1.95" evidence="5"/>
<evidence type="ECO:0000256" key="4">
    <source>
        <dbReference type="ARBA" id="ARBA00013001"/>
    </source>
</evidence>
<keyword evidence="8" id="KW-0520">NAD</keyword>
<evidence type="ECO:0000256" key="7">
    <source>
        <dbReference type="ARBA" id="ARBA00023002"/>
    </source>
</evidence>
<reference evidence="14 15" key="1">
    <citation type="submission" date="2022-03" db="EMBL/GenBank/DDBJ databases">
        <title>Genomic Encyclopedia of Type Strains, Phase III (KMG-III): the genomes of soil and plant-associated and newly described type strains.</title>
        <authorList>
            <person name="Whitman W."/>
        </authorList>
    </citation>
    <scope>NUCLEOTIDE SEQUENCE [LARGE SCALE GENOMIC DNA]</scope>
    <source>
        <strain evidence="14 15">BSker1</strain>
    </source>
</reference>
<dbReference type="RefSeq" id="WP_253445997.1">
    <property type="nucleotide sequence ID" value="NZ_JALJYF010000001.1"/>
</dbReference>
<evidence type="ECO:0000256" key="10">
    <source>
        <dbReference type="ARBA" id="ARBA00048126"/>
    </source>
</evidence>
<evidence type="ECO:0000256" key="9">
    <source>
        <dbReference type="ARBA" id="ARBA00030455"/>
    </source>
</evidence>
<organism evidence="14 15">
    <name type="scientific">Natronospira proteinivora</name>
    <dbReference type="NCBI Taxonomy" id="1807133"/>
    <lineage>
        <taxon>Bacteria</taxon>
        <taxon>Pseudomonadati</taxon>
        <taxon>Pseudomonadota</taxon>
        <taxon>Gammaproteobacteria</taxon>
        <taxon>Natronospirales</taxon>
        <taxon>Natronospiraceae</taxon>
        <taxon>Natronospira</taxon>
    </lineage>
</organism>
<dbReference type="PANTHER" id="PTHR42938">
    <property type="entry name" value="FORMATE DEHYDROGENASE 1"/>
    <property type="match status" value="1"/>
</dbReference>
<dbReference type="EMBL" id="JALJYF010000001">
    <property type="protein sequence ID" value="MCP1726931.1"/>
    <property type="molecule type" value="Genomic_DNA"/>
</dbReference>
<dbReference type="SUPFAM" id="SSF55021">
    <property type="entry name" value="ACT-like"/>
    <property type="match status" value="1"/>
</dbReference>
<sequence length="393" mass="41804">MAFQIRTYNQIAPSGLQAFPQSLYQVAPDIASPDGILLRSANLHEVPLPETVQGVARAGAGVNNIPVTSLSERGVPVFNAPGANANAVKELVLAGMLLGFRHLKQALVFVDELDPSSPDFERAVEGGKKRFVGHELPGRRLGVVGLGAIGGQVANAARGLGMEVIGFDPGLTVEHAWRLSSDVRQAPNLEALLAESDVVSLHVPLIEATRGLINADRLRVMKDDALLLNFARDGLVDRAALLEVLGKGRLSVYVTDFPHPELQGVERVLSLPHLGASTVEAEANSAVMVVNNLRDFLENGNIRHSVNFPEVIMPRTDGPRLAVANANVPNMVGQVGTTLAEAGLNIVDLLNRSKGDLAYTLIDVDGPVPDRVQAAIQAIDGVLRVRRIPDVGA</sequence>
<evidence type="ECO:0000259" key="13">
    <source>
        <dbReference type="PROSITE" id="PS51671"/>
    </source>
</evidence>
<gene>
    <name evidence="14" type="ORF">J2T60_000896</name>
</gene>
<dbReference type="InterPro" id="IPR006139">
    <property type="entry name" value="D-isomer_2_OHA_DH_cat_dom"/>
</dbReference>
<dbReference type="Gene3D" id="3.40.50.720">
    <property type="entry name" value="NAD(P)-binding Rossmann-like Domain"/>
    <property type="match status" value="2"/>
</dbReference>
<name>A0ABT1G6Q2_9GAMM</name>
<evidence type="ECO:0000313" key="15">
    <source>
        <dbReference type="Proteomes" id="UP001523550"/>
    </source>
</evidence>
<dbReference type="Pfam" id="PF00389">
    <property type="entry name" value="2-Hacid_dh"/>
    <property type="match status" value="1"/>
</dbReference>
<comment type="pathway">
    <text evidence="2">Amino-acid biosynthesis; L-serine biosynthesis; L-serine from 3-phospho-D-glycerate: step 1/3.</text>
</comment>
<evidence type="ECO:0000256" key="12">
    <source>
        <dbReference type="RuleBase" id="RU003719"/>
    </source>
</evidence>
<comment type="catalytic activity">
    <reaction evidence="11">
        <text>(2R)-3-phosphoglycerate + NAD(+) = 3-phosphooxypyruvate + NADH + H(+)</text>
        <dbReference type="Rhea" id="RHEA:12641"/>
        <dbReference type="ChEBI" id="CHEBI:15378"/>
        <dbReference type="ChEBI" id="CHEBI:18110"/>
        <dbReference type="ChEBI" id="CHEBI:57540"/>
        <dbReference type="ChEBI" id="CHEBI:57945"/>
        <dbReference type="ChEBI" id="CHEBI:58272"/>
        <dbReference type="EC" id="1.1.1.95"/>
    </reaction>
</comment>
<feature type="domain" description="ACT" evidence="13">
    <location>
        <begin position="320"/>
        <end position="393"/>
    </location>
</feature>
<proteinExistence type="inferred from homology"/>
<evidence type="ECO:0000313" key="14">
    <source>
        <dbReference type="EMBL" id="MCP1726931.1"/>
    </source>
</evidence>
<dbReference type="InterPro" id="IPR045865">
    <property type="entry name" value="ACT-like_dom_sf"/>
</dbReference>
<dbReference type="PROSITE" id="PS00670">
    <property type="entry name" value="D_2_HYDROXYACID_DH_2"/>
    <property type="match status" value="1"/>
</dbReference>
<dbReference type="InterPro" id="IPR036291">
    <property type="entry name" value="NAD(P)-bd_dom_sf"/>
</dbReference>
<dbReference type="PROSITE" id="PS00065">
    <property type="entry name" value="D_2_HYDROXYACID_DH_1"/>
    <property type="match status" value="1"/>
</dbReference>
<evidence type="ECO:0000256" key="11">
    <source>
        <dbReference type="ARBA" id="ARBA00048731"/>
    </source>
</evidence>
<dbReference type="PROSITE" id="PS51671">
    <property type="entry name" value="ACT"/>
    <property type="match status" value="1"/>
</dbReference>
<evidence type="ECO:0000256" key="8">
    <source>
        <dbReference type="ARBA" id="ARBA00023027"/>
    </source>
</evidence>
<dbReference type="InterPro" id="IPR002912">
    <property type="entry name" value="ACT_dom"/>
</dbReference>
<evidence type="ECO:0000256" key="6">
    <source>
        <dbReference type="ARBA" id="ARBA00021582"/>
    </source>
</evidence>
<accession>A0ABT1G6Q2</accession>
<evidence type="ECO:0000256" key="3">
    <source>
        <dbReference type="ARBA" id="ARBA00005854"/>
    </source>
</evidence>
<dbReference type="InterPro" id="IPR029753">
    <property type="entry name" value="D-isomer_DH_CS"/>
</dbReference>
<dbReference type="GO" id="GO:0004617">
    <property type="term" value="F:phosphoglycerate dehydrogenase activity"/>
    <property type="evidence" value="ECO:0007669"/>
    <property type="project" value="UniProtKB-EC"/>
</dbReference>
<keyword evidence="15" id="KW-1185">Reference proteome</keyword>
<dbReference type="CDD" id="cd12174">
    <property type="entry name" value="PGDH_like_3"/>
    <property type="match status" value="1"/>
</dbReference>
<protein>
    <recommendedName>
        <fullName evidence="6">D-3-phosphoglycerate dehydrogenase</fullName>
        <ecNumber evidence="4">1.1.1.399</ecNumber>
        <ecNumber evidence="5">1.1.1.95</ecNumber>
    </recommendedName>
    <alternativeName>
        <fullName evidence="9">2-oxoglutarate reductase</fullName>
    </alternativeName>
</protein>
<dbReference type="SUPFAM" id="SSF52283">
    <property type="entry name" value="Formate/glycerate dehydrogenase catalytic domain-like"/>
    <property type="match status" value="1"/>
</dbReference>
<dbReference type="EC" id="1.1.1.399" evidence="4"/>
<dbReference type="SUPFAM" id="SSF51735">
    <property type="entry name" value="NAD(P)-binding Rossmann-fold domains"/>
    <property type="match status" value="1"/>
</dbReference>
<dbReference type="InterPro" id="IPR029752">
    <property type="entry name" value="D-isomer_DH_CS1"/>
</dbReference>
<evidence type="ECO:0000256" key="1">
    <source>
        <dbReference type="ARBA" id="ARBA00003800"/>
    </source>
</evidence>
<dbReference type="PANTHER" id="PTHR42938:SF47">
    <property type="entry name" value="HYDROXYPYRUVATE REDUCTASE"/>
    <property type="match status" value="1"/>
</dbReference>
<dbReference type="CDD" id="cd04901">
    <property type="entry name" value="ACT_3PGDH"/>
    <property type="match status" value="1"/>
</dbReference>
<evidence type="ECO:0000256" key="2">
    <source>
        <dbReference type="ARBA" id="ARBA00005216"/>
    </source>
</evidence>
<dbReference type="InterPro" id="IPR006140">
    <property type="entry name" value="D-isomer_DH_NAD-bd"/>
</dbReference>
<evidence type="ECO:0000256" key="5">
    <source>
        <dbReference type="ARBA" id="ARBA00013143"/>
    </source>
</evidence>
<comment type="caution">
    <text evidence="14">The sequence shown here is derived from an EMBL/GenBank/DDBJ whole genome shotgun (WGS) entry which is preliminary data.</text>
</comment>
<dbReference type="Pfam" id="PF02826">
    <property type="entry name" value="2-Hacid_dh_C"/>
    <property type="match status" value="1"/>
</dbReference>